<evidence type="ECO:0000313" key="2">
    <source>
        <dbReference type="WBParaSite" id="nRc.2.0.1.t45697-RA"/>
    </source>
</evidence>
<reference evidence="2" key="1">
    <citation type="submission" date="2022-11" db="UniProtKB">
        <authorList>
            <consortium name="WormBaseParasite"/>
        </authorList>
    </citation>
    <scope>IDENTIFICATION</scope>
</reference>
<evidence type="ECO:0000313" key="1">
    <source>
        <dbReference type="Proteomes" id="UP000887565"/>
    </source>
</evidence>
<protein>
    <submittedName>
        <fullName evidence="2">Uncharacterized protein</fullName>
    </submittedName>
</protein>
<proteinExistence type="predicted"/>
<dbReference type="AlphaFoldDB" id="A0A915L4L6"/>
<dbReference type="WBParaSite" id="nRc.2.0.1.t45697-RA">
    <property type="protein sequence ID" value="nRc.2.0.1.t45697-RA"/>
    <property type="gene ID" value="nRc.2.0.1.g45697"/>
</dbReference>
<organism evidence="1 2">
    <name type="scientific">Romanomermis culicivorax</name>
    <name type="common">Nematode worm</name>
    <dbReference type="NCBI Taxonomy" id="13658"/>
    <lineage>
        <taxon>Eukaryota</taxon>
        <taxon>Metazoa</taxon>
        <taxon>Ecdysozoa</taxon>
        <taxon>Nematoda</taxon>
        <taxon>Enoplea</taxon>
        <taxon>Dorylaimia</taxon>
        <taxon>Mermithida</taxon>
        <taxon>Mermithoidea</taxon>
        <taxon>Mermithidae</taxon>
        <taxon>Romanomermis</taxon>
    </lineage>
</organism>
<sequence>MASRSKRQKKEKAYALVDFDDGTWSIINTKKLEGSLIDKGQKVFVTWPNIGRISGAVWAISNSITRLSDAHTKGSSEYISDDKFIQEADGCDQLQRKSLSVAKKCPQNPNNVDPSNWVTAVPFSSTKR</sequence>
<keyword evidence="1" id="KW-1185">Reference proteome</keyword>
<dbReference type="Proteomes" id="UP000887565">
    <property type="component" value="Unplaced"/>
</dbReference>
<accession>A0A915L4L6</accession>
<name>A0A915L4L6_ROMCU</name>